<feature type="compositionally biased region" description="Low complexity" evidence="1">
    <location>
        <begin position="383"/>
        <end position="394"/>
    </location>
</feature>
<dbReference type="OrthoDB" id="444820at2759"/>
<feature type="compositionally biased region" description="Low complexity" evidence="1">
    <location>
        <begin position="172"/>
        <end position="187"/>
    </location>
</feature>
<evidence type="ECO:0000313" key="2">
    <source>
        <dbReference type="EMBL" id="CAI3992550.1"/>
    </source>
</evidence>
<proteinExistence type="predicted"/>
<feature type="region of interest" description="Disordered" evidence="1">
    <location>
        <begin position="30"/>
        <end position="75"/>
    </location>
</feature>
<name>A0A9P1CJ64_9DINO</name>
<feature type="compositionally biased region" description="Polar residues" evidence="1">
    <location>
        <begin position="326"/>
        <end position="335"/>
    </location>
</feature>
<accession>A0A9P1CJ64</accession>
<evidence type="ECO:0000313" key="3">
    <source>
        <dbReference type="EMBL" id="CAL4779862.1"/>
    </source>
</evidence>
<organism evidence="2">
    <name type="scientific">Cladocopium goreaui</name>
    <dbReference type="NCBI Taxonomy" id="2562237"/>
    <lineage>
        <taxon>Eukaryota</taxon>
        <taxon>Sar</taxon>
        <taxon>Alveolata</taxon>
        <taxon>Dinophyceae</taxon>
        <taxon>Suessiales</taxon>
        <taxon>Symbiodiniaceae</taxon>
        <taxon>Cladocopium</taxon>
    </lineage>
</organism>
<dbReference type="EMBL" id="CAMXCT020001726">
    <property type="protein sequence ID" value="CAL1145925.1"/>
    <property type="molecule type" value="Genomic_DNA"/>
</dbReference>
<gene>
    <name evidence="2" type="ORF">C1SCF055_LOCUS19371</name>
</gene>
<dbReference type="AlphaFoldDB" id="A0A9P1CJ64"/>
<dbReference type="EMBL" id="CAMXCT030001726">
    <property type="protein sequence ID" value="CAL4779862.1"/>
    <property type="molecule type" value="Genomic_DNA"/>
</dbReference>
<protein>
    <submittedName>
        <fullName evidence="3">BRCT domain-containing protein</fullName>
    </submittedName>
</protein>
<dbReference type="EMBL" id="CAMXCT010001726">
    <property type="protein sequence ID" value="CAI3992550.1"/>
    <property type="molecule type" value="Genomic_DNA"/>
</dbReference>
<keyword evidence="4" id="KW-1185">Reference proteome</keyword>
<feature type="region of interest" description="Disordered" evidence="1">
    <location>
        <begin position="136"/>
        <end position="338"/>
    </location>
</feature>
<sequence>MSLGGPGVDGGIDAASVEFFGQKLREAQRKFYEDAPGSAPKRSHRTQAQQVQTLPGAVGEGYSSPSAVERARTSISSAQELLQSKQQGYAAATTETEMSPKEKQRLWETQDIANHRKTYGPERFFYDQRSYTGVHRNGPPTVVEKDQVSQIVRDAAHGTSPATPVSARKRATSFVSFRSRSSSASSSARRHTLGLGHESETPGSERSPRYGPERFFYDQQTYTGSHRLGGPSTADGAKDLSQMVRRDSEASPRSARSPRGSMVSQSGELPFGRANSMSRASFASLRSLRSEDPRSTAMASRASRVSIASMASTQGDEVSPRRKTETPQSARSSKANLEDFRYGPERFFYDSRTYTGVHKHGGPTCVDIKEPPAQVESQVGGESLRSPRSPTRSRAWSTMSSRSNMLDA</sequence>
<reference evidence="2" key="1">
    <citation type="submission" date="2022-10" db="EMBL/GenBank/DDBJ databases">
        <authorList>
            <person name="Chen Y."/>
            <person name="Dougan E. K."/>
            <person name="Chan C."/>
            <person name="Rhodes N."/>
            <person name="Thang M."/>
        </authorList>
    </citation>
    <scope>NUCLEOTIDE SEQUENCE</scope>
</reference>
<feature type="compositionally biased region" description="Polar residues" evidence="1">
    <location>
        <begin position="395"/>
        <end position="408"/>
    </location>
</feature>
<reference evidence="3 4" key="2">
    <citation type="submission" date="2024-05" db="EMBL/GenBank/DDBJ databases">
        <authorList>
            <person name="Chen Y."/>
            <person name="Shah S."/>
            <person name="Dougan E. K."/>
            <person name="Thang M."/>
            <person name="Chan C."/>
        </authorList>
    </citation>
    <scope>NUCLEOTIDE SEQUENCE [LARGE SCALE GENOMIC DNA]</scope>
</reference>
<feature type="compositionally biased region" description="Low complexity" evidence="1">
    <location>
        <begin position="251"/>
        <end position="261"/>
    </location>
</feature>
<feature type="region of interest" description="Disordered" evidence="1">
    <location>
        <begin position="363"/>
        <end position="408"/>
    </location>
</feature>
<feature type="compositionally biased region" description="Low complexity" evidence="1">
    <location>
        <begin position="276"/>
        <end position="287"/>
    </location>
</feature>
<feature type="compositionally biased region" description="Basic and acidic residues" evidence="1">
    <location>
        <begin position="206"/>
        <end position="216"/>
    </location>
</feature>
<evidence type="ECO:0000256" key="1">
    <source>
        <dbReference type="SAM" id="MobiDB-lite"/>
    </source>
</evidence>
<dbReference type="Proteomes" id="UP001152797">
    <property type="component" value="Unassembled WGS sequence"/>
</dbReference>
<evidence type="ECO:0000313" key="4">
    <source>
        <dbReference type="Proteomes" id="UP001152797"/>
    </source>
</evidence>
<comment type="caution">
    <text evidence="2">The sequence shown here is derived from an EMBL/GenBank/DDBJ whole genome shotgun (WGS) entry which is preliminary data.</text>
</comment>